<accession>A0A1W1BTW2</accession>
<comment type="subcellular location">
    <subcellularLocation>
        <location evidence="1">Membrane</location>
        <topology evidence="1">Single-pass membrane protein</topology>
    </subcellularLocation>
</comment>
<gene>
    <name evidence="6" type="ORF">MNB_SV-14-712</name>
</gene>
<dbReference type="Pfam" id="PF03544">
    <property type="entry name" value="TonB_C"/>
    <property type="match status" value="1"/>
</dbReference>
<dbReference type="PROSITE" id="PS52015">
    <property type="entry name" value="TONB_CTD"/>
    <property type="match status" value="1"/>
</dbReference>
<evidence type="ECO:0000313" key="6">
    <source>
        <dbReference type="EMBL" id="SFV56915.1"/>
    </source>
</evidence>
<dbReference type="InterPro" id="IPR037682">
    <property type="entry name" value="TonB_C"/>
</dbReference>
<feature type="domain" description="TonB C-terminal" evidence="5">
    <location>
        <begin position="194"/>
        <end position="283"/>
    </location>
</feature>
<dbReference type="GO" id="GO:0055085">
    <property type="term" value="P:transmembrane transport"/>
    <property type="evidence" value="ECO:0007669"/>
    <property type="project" value="InterPro"/>
</dbReference>
<keyword evidence="2" id="KW-0812">Transmembrane</keyword>
<keyword evidence="4" id="KW-0472">Membrane</keyword>
<protein>
    <submittedName>
        <fullName evidence="6">Ferric siderophore transport system, periplasmic binding protein TonB</fullName>
    </submittedName>
</protein>
<evidence type="ECO:0000259" key="5">
    <source>
        <dbReference type="PROSITE" id="PS52015"/>
    </source>
</evidence>
<dbReference type="AlphaFoldDB" id="A0A1W1BTW2"/>
<dbReference type="SUPFAM" id="SSF74653">
    <property type="entry name" value="TolA/TonB C-terminal domain"/>
    <property type="match status" value="1"/>
</dbReference>
<evidence type="ECO:0000256" key="2">
    <source>
        <dbReference type="ARBA" id="ARBA00022692"/>
    </source>
</evidence>
<dbReference type="GO" id="GO:0016020">
    <property type="term" value="C:membrane"/>
    <property type="evidence" value="ECO:0007669"/>
    <property type="project" value="UniProtKB-SubCell"/>
</dbReference>
<proteinExistence type="predicted"/>
<dbReference type="NCBIfam" id="TIGR01352">
    <property type="entry name" value="tonB_Cterm"/>
    <property type="match status" value="1"/>
</dbReference>
<sequence>MLIYALLIWLYIAKLSDIKPLAKRKSEHIIKIDIKNIIPATPIIKPKPVAVVKKRVAKPKHKKIIKKKIVKKRVIKPKHKKIIKKKIIKKRVIKPKHKKVIKKKIIKKRVVKAEPVIIDNNILMQDFEILEPIKKVEKPVVKEEDNSLASFLGTPSKRVNQNRTYPNRKIKKLYGSNFHSFTSTQKRFIENNLDTIQSITQRVLTQRGYPEGAGRTHQEGTNVVSFNLHPNGTISDLRLKTRIGYRALDDNTLSLIRTAYREYPYPTTTTRIIFYVTYSIYGY</sequence>
<dbReference type="Gene3D" id="3.30.1150.10">
    <property type="match status" value="1"/>
</dbReference>
<name>A0A1W1BTW2_9ZZZZ</name>
<evidence type="ECO:0000256" key="1">
    <source>
        <dbReference type="ARBA" id="ARBA00004167"/>
    </source>
</evidence>
<dbReference type="InterPro" id="IPR006260">
    <property type="entry name" value="TonB/TolA_C"/>
</dbReference>
<evidence type="ECO:0000256" key="4">
    <source>
        <dbReference type="ARBA" id="ARBA00023136"/>
    </source>
</evidence>
<reference evidence="6" key="1">
    <citation type="submission" date="2016-10" db="EMBL/GenBank/DDBJ databases">
        <authorList>
            <person name="de Groot N.N."/>
        </authorList>
    </citation>
    <scope>NUCLEOTIDE SEQUENCE</scope>
</reference>
<dbReference type="EMBL" id="FPHN01000071">
    <property type="protein sequence ID" value="SFV56915.1"/>
    <property type="molecule type" value="Genomic_DNA"/>
</dbReference>
<evidence type="ECO:0000256" key="3">
    <source>
        <dbReference type="ARBA" id="ARBA00022989"/>
    </source>
</evidence>
<keyword evidence="3" id="KW-1133">Transmembrane helix</keyword>
<organism evidence="6">
    <name type="scientific">hydrothermal vent metagenome</name>
    <dbReference type="NCBI Taxonomy" id="652676"/>
    <lineage>
        <taxon>unclassified sequences</taxon>
        <taxon>metagenomes</taxon>
        <taxon>ecological metagenomes</taxon>
    </lineage>
</organism>